<dbReference type="InterPro" id="IPR036766">
    <property type="entry name" value="Fe_traffick_prot_YggX_sf"/>
</dbReference>
<dbReference type="PANTHER" id="PTHR36965:SF1">
    <property type="entry name" value="FE(2+)-TRAFFICKING PROTEIN-RELATED"/>
    <property type="match status" value="1"/>
</dbReference>
<evidence type="ECO:0000256" key="2">
    <source>
        <dbReference type="ARBA" id="ARBA00053793"/>
    </source>
</evidence>
<dbReference type="OrthoDB" id="9804318at2"/>
<evidence type="ECO:0000256" key="4">
    <source>
        <dbReference type="ARBA" id="ARBA00070403"/>
    </source>
</evidence>
<dbReference type="RefSeq" id="WP_028114193.1">
    <property type="nucleotide sequence ID" value="NZ_FNEM01000019.1"/>
</dbReference>
<evidence type="ECO:0000313" key="7">
    <source>
        <dbReference type="Proteomes" id="UP000199527"/>
    </source>
</evidence>
<dbReference type="HAMAP" id="MF_00686">
    <property type="entry name" value="Fe_traffic_YggX"/>
    <property type="match status" value="1"/>
</dbReference>
<evidence type="ECO:0000256" key="3">
    <source>
        <dbReference type="ARBA" id="ARBA00061679"/>
    </source>
</evidence>
<dbReference type="Proteomes" id="UP000199527">
    <property type="component" value="Unassembled WGS sequence"/>
</dbReference>
<reference evidence="7" key="1">
    <citation type="submission" date="2016-10" db="EMBL/GenBank/DDBJ databases">
        <authorList>
            <person name="Varghese N."/>
            <person name="Submissions S."/>
        </authorList>
    </citation>
    <scope>NUCLEOTIDE SEQUENCE [LARGE SCALE GENOMIC DNA]</scope>
    <source>
        <strain evidence="7">DSM 23317</strain>
    </source>
</reference>
<gene>
    <name evidence="6" type="ORF">SAMN04488540_11922</name>
</gene>
<dbReference type="PIRSF" id="PIRSF029827">
    <property type="entry name" value="Fe_traffic_YggX"/>
    <property type="match status" value="1"/>
</dbReference>
<evidence type="ECO:0000256" key="1">
    <source>
        <dbReference type="ARBA" id="ARBA00023004"/>
    </source>
</evidence>
<dbReference type="EMBL" id="FNEM01000019">
    <property type="protein sequence ID" value="SDK11015.1"/>
    <property type="molecule type" value="Genomic_DNA"/>
</dbReference>
<dbReference type="AlphaFoldDB" id="A0A1G8Z9D6"/>
<evidence type="ECO:0000313" key="6">
    <source>
        <dbReference type="EMBL" id="SDK11015.1"/>
    </source>
</evidence>
<dbReference type="FunFam" id="1.10.3880.10:FF:000001">
    <property type="entry name" value="Probable Fe(2+)-trafficking protein"/>
    <property type="match status" value="1"/>
</dbReference>
<proteinExistence type="inferred from homology"/>
<dbReference type="NCBIfam" id="NF003817">
    <property type="entry name" value="PRK05408.1"/>
    <property type="match status" value="1"/>
</dbReference>
<organism evidence="6 7">
    <name type="scientific">Ferrimonas sediminum</name>
    <dbReference type="NCBI Taxonomy" id="718193"/>
    <lineage>
        <taxon>Bacteria</taxon>
        <taxon>Pseudomonadati</taxon>
        <taxon>Pseudomonadota</taxon>
        <taxon>Gammaproteobacteria</taxon>
        <taxon>Alteromonadales</taxon>
        <taxon>Ferrimonadaceae</taxon>
        <taxon>Ferrimonas</taxon>
    </lineage>
</organism>
<accession>A0A1G8Z9D6</accession>
<comment type="function">
    <text evidence="2">Could be a mediator in iron transactions between iron acquisition and iron-requiring processes, such as synthesis and/or repair of Fe-S clusters in biosynthetic enzymes. Necessary to maintain high levels of aconitase under oxidative stress.</text>
</comment>
<dbReference type="Pfam" id="PF04362">
    <property type="entry name" value="Iron_traffic"/>
    <property type="match status" value="1"/>
</dbReference>
<comment type="similarity">
    <text evidence="3 5">Belongs to the Fe(2+)-trafficking protein family.</text>
</comment>
<dbReference type="GO" id="GO:0034599">
    <property type="term" value="P:cellular response to oxidative stress"/>
    <property type="evidence" value="ECO:0007669"/>
    <property type="project" value="TreeGrafter"/>
</dbReference>
<sequence length="91" mass="10683">MARTVFCQYLNKEADGLDFQLYPGELGKKIFDNISKEAFGLWQKKQTMLINEHKLNMMNPEHRQMLEGHMTAFLFEGKDVEIEGYRPPESE</sequence>
<name>A0A1G8Z9D6_9GAMM</name>
<dbReference type="GO" id="GO:0005829">
    <property type="term" value="C:cytosol"/>
    <property type="evidence" value="ECO:0007669"/>
    <property type="project" value="TreeGrafter"/>
</dbReference>
<keyword evidence="1 5" id="KW-0408">Iron</keyword>
<keyword evidence="7" id="KW-1185">Reference proteome</keyword>
<protein>
    <recommendedName>
        <fullName evidence="4 5">Probable Fe(2+)-trafficking protein</fullName>
    </recommendedName>
</protein>
<dbReference type="InterPro" id="IPR007457">
    <property type="entry name" value="Fe_traffick_prot_YggX"/>
</dbReference>
<dbReference type="PANTHER" id="PTHR36965">
    <property type="entry name" value="FE(2+)-TRAFFICKING PROTEIN-RELATED"/>
    <property type="match status" value="1"/>
</dbReference>
<evidence type="ECO:0000256" key="5">
    <source>
        <dbReference type="HAMAP-Rule" id="MF_00686"/>
    </source>
</evidence>
<dbReference type="SUPFAM" id="SSF111148">
    <property type="entry name" value="YggX-like"/>
    <property type="match status" value="1"/>
</dbReference>
<dbReference type="GO" id="GO:0005506">
    <property type="term" value="F:iron ion binding"/>
    <property type="evidence" value="ECO:0007669"/>
    <property type="project" value="UniProtKB-UniRule"/>
</dbReference>
<dbReference type="Gene3D" id="1.10.3880.10">
    <property type="entry name" value="Fe(II) trafficking protein YggX"/>
    <property type="match status" value="1"/>
</dbReference>